<evidence type="ECO:0000256" key="4">
    <source>
        <dbReference type="SAM" id="SignalP"/>
    </source>
</evidence>
<reference evidence="7 8" key="1">
    <citation type="submission" date="2016-10" db="EMBL/GenBank/DDBJ databases">
        <authorList>
            <person name="de Groot N.N."/>
        </authorList>
    </citation>
    <scope>NUCLEOTIDE SEQUENCE [LARGE SCALE GENOMIC DNA]</scope>
    <source>
        <strain evidence="7 8">CGMCC 1.7005</strain>
    </source>
</reference>
<dbReference type="EMBL" id="FPAS01000001">
    <property type="protein sequence ID" value="SFT41669.1"/>
    <property type="molecule type" value="Genomic_DNA"/>
</dbReference>
<evidence type="ECO:0000256" key="3">
    <source>
        <dbReference type="ARBA" id="ARBA00022827"/>
    </source>
</evidence>
<evidence type="ECO:0000259" key="6">
    <source>
        <dbReference type="Pfam" id="PF22780"/>
    </source>
</evidence>
<sequence length="396" mass="44145">MSKQSIAVIGLGPAALFFAAFVDTSKYQVTIYEKKKQGARKFLVAGKGGFNLTHSEPLDEFITRYTPQEFLIPALQHFSNADLRSWLKEIGLPTIIGSSRRVYPEDHIKPIEVLSTLLDVIQKRGVEINYEQEWLGWSDSHTLLFQNDQEVQADKVVFALGGGSWKVTGSDGSWREPFEAQGVNTLPFQASNCAYTVDWDKSFIQQNTGEPLKNCTYSAGGQTQKGETVITEKGIEGNAVYALSPDLRAALEKDGSARLEIDFKPTWSKKKVMDVMQNSRLTKMTDILKKDLRLSKVQINLLKGITSKEEFLSKKHMAHLIKIYPLTVTGQALLDEAISTVGGVALDAVKDNFELKALPKHYCIGEMLDYDAPTGGYLLQSCFSMGAYLAHRFNKE</sequence>
<dbReference type="NCBIfam" id="TIGR00275">
    <property type="entry name" value="aminoacetone oxidase family FAD-binding enzyme"/>
    <property type="match status" value="1"/>
</dbReference>
<keyword evidence="8" id="KW-1185">Reference proteome</keyword>
<dbReference type="SUPFAM" id="SSF51905">
    <property type="entry name" value="FAD/NAD(P)-binding domain"/>
    <property type="match status" value="1"/>
</dbReference>
<dbReference type="Gene3D" id="3.50.50.60">
    <property type="entry name" value="FAD/NAD(P)-binding domain"/>
    <property type="match status" value="1"/>
</dbReference>
<proteinExistence type="predicted"/>
<keyword evidence="3" id="KW-0274">FAD</keyword>
<dbReference type="PANTHER" id="PTHR42887:SF1">
    <property type="entry name" value="BLR3961 PROTEIN"/>
    <property type="match status" value="1"/>
</dbReference>
<evidence type="ECO:0000256" key="1">
    <source>
        <dbReference type="ARBA" id="ARBA00001974"/>
    </source>
</evidence>
<evidence type="ECO:0000256" key="2">
    <source>
        <dbReference type="ARBA" id="ARBA00022630"/>
    </source>
</evidence>
<dbReference type="Gene3D" id="2.40.30.10">
    <property type="entry name" value="Translation factors"/>
    <property type="match status" value="1"/>
</dbReference>
<dbReference type="InterPro" id="IPR023166">
    <property type="entry name" value="BaiN-like_dom_sf"/>
</dbReference>
<protein>
    <recommendedName>
        <fullName evidence="9">Flavoprotein, HI0933 family</fullName>
    </recommendedName>
</protein>
<dbReference type="InterPro" id="IPR057661">
    <property type="entry name" value="RsdA/BaiN/AoA(So)_Rossmann"/>
</dbReference>
<dbReference type="Gene3D" id="1.10.8.260">
    <property type="entry name" value="HI0933 insert domain-like"/>
    <property type="match status" value="1"/>
</dbReference>
<dbReference type="NCBIfam" id="TIGR03862">
    <property type="entry name" value="flavo_PP4765"/>
    <property type="match status" value="1"/>
</dbReference>
<name>A0A1I6XT73_9FLAO</name>
<feature type="domain" description="RsdA/BaiN/AoA(So)-like Rossmann fold-like" evidence="5">
    <location>
        <begin position="5"/>
        <end position="388"/>
    </location>
</feature>
<dbReference type="Proteomes" id="UP000236454">
    <property type="component" value="Unassembled WGS sequence"/>
</dbReference>
<organism evidence="7 8">
    <name type="scientific">Lishizhenia tianjinensis</name>
    <dbReference type="NCBI Taxonomy" id="477690"/>
    <lineage>
        <taxon>Bacteria</taxon>
        <taxon>Pseudomonadati</taxon>
        <taxon>Bacteroidota</taxon>
        <taxon>Flavobacteriia</taxon>
        <taxon>Flavobacteriales</taxon>
        <taxon>Crocinitomicaceae</taxon>
        <taxon>Lishizhenia</taxon>
    </lineage>
</organism>
<evidence type="ECO:0000313" key="8">
    <source>
        <dbReference type="Proteomes" id="UP000236454"/>
    </source>
</evidence>
<dbReference type="InterPro" id="IPR036188">
    <property type="entry name" value="FAD/NAD-bd_sf"/>
</dbReference>
<dbReference type="Pfam" id="PF03486">
    <property type="entry name" value="HI0933_like"/>
    <property type="match status" value="1"/>
</dbReference>
<dbReference type="InterPro" id="IPR022460">
    <property type="entry name" value="Flavoprotein_PP4765"/>
</dbReference>
<dbReference type="AlphaFoldDB" id="A0A1I6XT73"/>
<dbReference type="OrthoDB" id="5288829at2"/>
<evidence type="ECO:0000313" key="7">
    <source>
        <dbReference type="EMBL" id="SFT41669.1"/>
    </source>
</evidence>
<dbReference type="PANTHER" id="PTHR42887">
    <property type="entry name" value="OS12G0638800 PROTEIN"/>
    <property type="match status" value="1"/>
</dbReference>
<feature type="domain" description="RsdA/BaiN/AoA(So)-like insert" evidence="6">
    <location>
        <begin position="189"/>
        <end position="339"/>
    </location>
</feature>
<feature type="chain" id="PRO_5014873724" description="Flavoprotein, HI0933 family" evidence="4">
    <location>
        <begin position="20"/>
        <end position="396"/>
    </location>
</feature>
<feature type="signal peptide" evidence="4">
    <location>
        <begin position="1"/>
        <end position="19"/>
    </location>
</feature>
<dbReference type="SUPFAM" id="SSF160996">
    <property type="entry name" value="HI0933 insert domain-like"/>
    <property type="match status" value="1"/>
</dbReference>
<comment type="cofactor">
    <cofactor evidence="1">
        <name>FAD</name>
        <dbReference type="ChEBI" id="CHEBI:57692"/>
    </cofactor>
</comment>
<dbReference type="InterPro" id="IPR055178">
    <property type="entry name" value="RsdA/BaiN/AoA(So)-like_dom"/>
</dbReference>
<accession>A0A1I6XT73</accession>
<keyword evidence="2" id="KW-0285">Flavoprotein</keyword>
<gene>
    <name evidence="7" type="ORF">SAMN05216474_0443</name>
</gene>
<dbReference type="InterPro" id="IPR004792">
    <property type="entry name" value="BaiN-like"/>
</dbReference>
<evidence type="ECO:0008006" key="9">
    <source>
        <dbReference type="Google" id="ProtNLM"/>
    </source>
</evidence>
<dbReference type="STRING" id="477690.SAMN05216474_0443"/>
<evidence type="ECO:0000259" key="5">
    <source>
        <dbReference type="Pfam" id="PF03486"/>
    </source>
</evidence>
<dbReference type="Pfam" id="PF22780">
    <property type="entry name" value="HI0933_like_1st"/>
    <property type="match status" value="1"/>
</dbReference>
<keyword evidence="4" id="KW-0732">Signal</keyword>